<dbReference type="SMART" id="SM00474">
    <property type="entry name" value="35EXOc"/>
    <property type="match status" value="1"/>
</dbReference>
<keyword evidence="9 16" id="KW-0378">Hydrolase</keyword>
<gene>
    <name evidence="16" type="primary">polA</name>
    <name evidence="21" type="ordered locus">Cyagr_1119</name>
</gene>
<dbReference type="Proteomes" id="UP000010388">
    <property type="component" value="Chromosome"/>
</dbReference>
<dbReference type="GO" id="GO:0003887">
    <property type="term" value="F:DNA-directed DNA polymerase activity"/>
    <property type="evidence" value="ECO:0007669"/>
    <property type="project" value="UniProtKB-UniRule"/>
</dbReference>
<evidence type="ECO:0000256" key="10">
    <source>
        <dbReference type="ARBA" id="ARBA00022839"/>
    </source>
</evidence>
<evidence type="ECO:0000256" key="2">
    <source>
        <dbReference type="ARBA" id="ARBA00012417"/>
    </source>
</evidence>
<evidence type="ECO:0000259" key="20">
    <source>
        <dbReference type="SMART" id="SM00482"/>
    </source>
</evidence>
<evidence type="ECO:0000256" key="15">
    <source>
        <dbReference type="NCBIfam" id="TIGR00593"/>
    </source>
</evidence>
<dbReference type="SUPFAM" id="SSF88723">
    <property type="entry name" value="PIN domain-like"/>
    <property type="match status" value="1"/>
</dbReference>
<dbReference type="PROSITE" id="PS00447">
    <property type="entry name" value="DNA_POLYMERASE_A"/>
    <property type="match status" value="1"/>
</dbReference>
<dbReference type="Gene3D" id="1.20.1060.10">
    <property type="entry name" value="Taq DNA Polymerase, Chain T, domain 4"/>
    <property type="match status" value="1"/>
</dbReference>
<keyword evidence="12 16" id="KW-0238">DNA-binding</keyword>
<dbReference type="SMART" id="SM00279">
    <property type="entry name" value="HhH2"/>
    <property type="match status" value="1"/>
</dbReference>
<dbReference type="Gene3D" id="3.30.420.10">
    <property type="entry name" value="Ribonuclease H-like superfamily/Ribonuclease H"/>
    <property type="match status" value="1"/>
</dbReference>
<dbReference type="PATRIC" id="fig|292564.3.peg.1066"/>
<dbReference type="InterPro" id="IPR020046">
    <property type="entry name" value="5-3_exonucl_a-hlix_arch_N"/>
</dbReference>
<name>K9P5M7_CYAGP</name>
<evidence type="ECO:0000256" key="8">
    <source>
        <dbReference type="ARBA" id="ARBA00022763"/>
    </source>
</evidence>
<dbReference type="SUPFAM" id="SSF56672">
    <property type="entry name" value="DNA/RNA polymerases"/>
    <property type="match status" value="1"/>
</dbReference>
<keyword evidence="8 16" id="KW-0227">DNA damage</keyword>
<comment type="function">
    <text evidence="16">In addition to polymerase activity, this DNA polymerase exhibits 3'-5' and 5'-3' exonuclease activity.</text>
</comment>
<dbReference type="CDD" id="cd09898">
    <property type="entry name" value="H3TH_53EXO"/>
    <property type="match status" value="1"/>
</dbReference>
<evidence type="ECO:0000256" key="5">
    <source>
        <dbReference type="ARBA" id="ARBA00022695"/>
    </source>
</evidence>
<dbReference type="InterPro" id="IPR001098">
    <property type="entry name" value="DNA-dir_DNA_pol_A_palm_dom"/>
</dbReference>
<evidence type="ECO:0000256" key="6">
    <source>
        <dbReference type="ARBA" id="ARBA00022705"/>
    </source>
</evidence>
<dbReference type="InterPro" id="IPR008918">
    <property type="entry name" value="HhH2"/>
</dbReference>
<organism evidence="21 22">
    <name type="scientific">Cyanobium gracile (strain ATCC 27147 / PCC 6307)</name>
    <dbReference type="NCBI Taxonomy" id="292564"/>
    <lineage>
        <taxon>Bacteria</taxon>
        <taxon>Bacillati</taxon>
        <taxon>Cyanobacteriota</taxon>
        <taxon>Cyanophyceae</taxon>
        <taxon>Synechococcales</taxon>
        <taxon>Prochlorococcaceae</taxon>
        <taxon>Cyanobium</taxon>
    </lineage>
</organism>
<evidence type="ECO:0000256" key="17">
    <source>
        <dbReference type="SAM" id="MobiDB-lite"/>
    </source>
</evidence>
<evidence type="ECO:0000259" key="19">
    <source>
        <dbReference type="SMART" id="SM00475"/>
    </source>
</evidence>
<dbReference type="Gene3D" id="1.10.150.20">
    <property type="entry name" value="5' to 3' exonuclease, C-terminal subdomain"/>
    <property type="match status" value="2"/>
</dbReference>
<evidence type="ECO:0000259" key="18">
    <source>
        <dbReference type="SMART" id="SM00474"/>
    </source>
</evidence>
<comment type="similarity">
    <text evidence="1 16">Belongs to the DNA polymerase type-A family.</text>
</comment>
<evidence type="ECO:0000256" key="1">
    <source>
        <dbReference type="ARBA" id="ARBA00007705"/>
    </source>
</evidence>
<dbReference type="NCBIfam" id="TIGR00593">
    <property type="entry name" value="pola"/>
    <property type="match status" value="1"/>
</dbReference>
<dbReference type="Pfam" id="PF00476">
    <property type="entry name" value="DNA_pol_A"/>
    <property type="match status" value="1"/>
</dbReference>
<sequence>MERDKPLLLLVDGHSLAFRSFYAFAKGGEGGLSTKEGVPTSVTYGFLKALLDNCKGLAPQGVVIAFDTAEPTFRHEADAAYKAHREEAPEHFFADLANLQGILRDCLDLPLSMAPGYEADDVLGTLANRAAGEGWRVRILSGDRDLFQLVDDERDIAVLYMGGGPYAKNSGPTEIRRAQVIEKLGVPPAGVVDLKALTGDSSDNIPGVKGVGPKTALTLLKAHGDLDGIYAALDQQKGALKTKLETDRENAFRSRMLAEILVQIPLPEEPRLALGRVDPQALGECLKELELYSLVKQVDGFARLFSADHPEPAASPAAAKPAATATEATATEAASAEAEAEPAPEGGLPALPELRPQLVTTPEALAALIERLMACTDPAAPVALDTETTSLNPFKAELVGIGLCWGEGLADLAYVPIGHHSPPAADLLSAAPAAPEQLPLDAVLLALGPWLASAAHPKALQNAKYDRLILLRHGLPLAGVVMDTLLADYLRDANAKHGLEAMAAREFGLQPTTYGDLVAKGQNFADVPIGAAALYCAMDVHLTRRLGAVLSEQLAAMGPQLPLLLQQVELPLEPVLAQMEATGIRIDVPYLRELAEELSTTLTRLEQEAQAAAGVDFNLASPKQLGELLFDTLGLDRKKSRRTKTGWSTDAAVLEKLEDDHPVVKLVLEHRTLSKLLSTYVEALPALVEPETGRVHTDFNQAVTATGRLSSSNPNLQNIPIRTEFSRRIRKAFLPQEGWQMISADYSQIELRILTHLSGEPVLVKAYNEGDDVHALTARLLLETDTVTPEERRLGKTINFGVIYGMGAQRLARETGMGQARAKEFLSLYKQRYPKVFLYLELQERLALSRGYVETILGRRRPFQFDPGGLGRLLGRDPLEIDLEVARRGGMEAQQLRAAANAPIQGSSADIIKLAMVGLQQALTAAGLPARLLLQVHDELVLEAAPEALEEVRELTRRTMEQAVQLLVPLAVDTGVGPNWMEAK</sequence>
<evidence type="ECO:0000256" key="4">
    <source>
        <dbReference type="ARBA" id="ARBA00022679"/>
    </source>
</evidence>
<evidence type="ECO:0000256" key="7">
    <source>
        <dbReference type="ARBA" id="ARBA00022722"/>
    </source>
</evidence>
<dbReference type="GO" id="GO:0006261">
    <property type="term" value="P:DNA-templated DNA replication"/>
    <property type="evidence" value="ECO:0007669"/>
    <property type="project" value="UniProtKB-UniRule"/>
</dbReference>
<dbReference type="CDD" id="cd06139">
    <property type="entry name" value="DNA_polA_I_Ecoli_like_exo"/>
    <property type="match status" value="1"/>
</dbReference>
<dbReference type="SMART" id="SM00482">
    <property type="entry name" value="POLAc"/>
    <property type="match status" value="1"/>
</dbReference>
<dbReference type="EMBL" id="CP003495">
    <property type="protein sequence ID" value="AFY28298.1"/>
    <property type="molecule type" value="Genomic_DNA"/>
</dbReference>
<dbReference type="CDD" id="cd09859">
    <property type="entry name" value="PIN_53EXO"/>
    <property type="match status" value="1"/>
</dbReference>
<dbReference type="InterPro" id="IPR002562">
    <property type="entry name" value="3'-5'_exonuclease_dom"/>
</dbReference>
<dbReference type="InterPro" id="IPR036397">
    <property type="entry name" value="RNaseH_sf"/>
</dbReference>
<keyword evidence="6 16" id="KW-0235">DNA replication</keyword>
<evidence type="ECO:0000313" key="21">
    <source>
        <dbReference type="EMBL" id="AFY28298.1"/>
    </source>
</evidence>
<protein>
    <recommendedName>
        <fullName evidence="3 15">DNA polymerase I</fullName>
        <ecNumber evidence="2 15">2.7.7.7</ecNumber>
    </recommendedName>
</protein>
<feature type="region of interest" description="Disordered" evidence="17">
    <location>
        <begin position="312"/>
        <end position="352"/>
    </location>
</feature>
<dbReference type="InterPro" id="IPR002298">
    <property type="entry name" value="DNA_polymerase_A"/>
</dbReference>
<dbReference type="PRINTS" id="PR00868">
    <property type="entry name" value="DNAPOLI"/>
</dbReference>
<evidence type="ECO:0000256" key="12">
    <source>
        <dbReference type="ARBA" id="ARBA00023125"/>
    </source>
</evidence>
<dbReference type="PANTHER" id="PTHR10133">
    <property type="entry name" value="DNA POLYMERASE I"/>
    <property type="match status" value="1"/>
</dbReference>
<dbReference type="eggNOG" id="COG0749">
    <property type="taxonomic scope" value="Bacteria"/>
</dbReference>
<dbReference type="FunFam" id="1.10.150.20:FF:000003">
    <property type="entry name" value="DNA polymerase I"/>
    <property type="match status" value="1"/>
</dbReference>
<feature type="domain" description="5'-3' exonuclease" evidence="19">
    <location>
        <begin position="4"/>
        <end position="275"/>
    </location>
</feature>
<accession>K9P5M7</accession>
<evidence type="ECO:0000313" key="22">
    <source>
        <dbReference type="Proteomes" id="UP000010388"/>
    </source>
</evidence>
<dbReference type="SMART" id="SM00475">
    <property type="entry name" value="53EXOc"/>
    <property type="match status" value="1"/>
</dbReference>
<dbReference type="GO" id="GO:0008408">
    <property type="term" value="F:3'-5' exonuclease activity"/>
    <property type="evidence" value="ECO:0007669"/>
    <property type="project" value="UniProtKB-UniRule"/>
</dbReference>
<keyword evidence="7" id="KW-0540">Nuclease</keyword>
<dbReference type="InterPro" id="IPR018320">
    <property type="entry name" value="DNA_polymerase_1"/>
</dbReference>
<dbReference type="eggNOG" id="COG0258">
    <property type="taxonomic scope" value="Bacteria"/>
</dbReference>
<dbReference type="InterPro" id="IPR012337">
    <property type="entry name" value="RNaseH-like_sf"/>
</dbReference>
<evidence type="ECO:0000256" key="14">
    <source>
        <dbReference type="ARBA" id="ARBA00049244"/>
    </source>
</evidence>
<dbReference type="EC" id="2.7.7.7" evidence="2 15"/>
<comment type="catalytic activity">
    <reaction evidence="14 16">
        <text>DNA(n) + a 2'-deoxyribonucleoside 5'-triphosphate = DNA(n+1) + diphosphate</text>
        <dbReference type="Rhea" id="RHEA:22508"/>
        <dbReference type="Rhea" id="RHEA-COMP:17339"/>
        <dbReference type="Rhea" id="RHEA-COMP:17340"/>
        <dbReference type="ChEBI" id="CHEBI:33019"/>
        <dbReference type="ChEBI" id="CHEBI:61560"/>
        <dbReference type="ChEBI" id="CHEBI:173112"/>
        <dbReference type="EC" id="2.7.7.7"/>
    </reaction>
</comment>
<dbReference type="FunFam" id="1.20.1060.10:FF:000001">
    <property type="entry name" value="DNA polymerase I"/>
    <property type="match status" value="1"/>
</dbReference>
<keyword evidence="11 16" id="KW-0239">DNA-directed DNA polymerase</keyword>
<evidence type="ECO:0000256" key="3">
    <source>
        <dbReference type="ARBA" id="ARBA00020311"/>
    </source>
</evidence>
<keyword evidence="13 16" id="KW-0234">DNA repair</keyword>
<dbReference type="InterPro" id="IPR043502">
    <property type="entry name" value="DNA/RNA_pol_sf"/>
</dbReference>
<reference evidence="22" key="1">
    <citation type="journal article" date="2013" name="Proc. Natl. Acad. Sci. U.S.A.">
        <title>Improving the coverage of the cyanobacterial phylum using diversity-driven genome sequencing.</title>
        <authorList>
            <person name="Shih P.M."/>
            <person name="Wu D."/>
            <person name="Latifi A."/>
            <person name="Axen S.D."/>
            <person name="Fewer D.P."/>
            <person name="Talla E."/>
            <person name="Calteau A."/>
            <person name="Cai F."/>
            <person name="Tandeau de Marsac N."/>
            <person name="Rippka R."/>
            <person name="Herdman M."/>
            <person name="Sivonen K."/>
            <person name="Coursin T."/>
            <person name="Laurent T."/>
            <person name="Goodwin L."/>
            <person name="Nolan M."/>
            <person name="Davenport K.W."/>
            <person name="Han C.S."/>
            <person name="Rubin E.M."/>
            <person name="Eisen J.A."/>
            <person name="Woyke T."/>
            <person name="Gugger M."/>
            <person name="Kerfeld C.A."/>
        </authorList>
    </citation>
    <scope>NUCLEOTIDE SEQUENCE [LARGE SCALE GENOMIC DNA]</scope>
    <source>
        <strain evidence="22">ATCC 27147 / PCC 6307</strain>
    </source>
</reference>
<dbReference type="GO" id="GO:0006302">
    <property type="term" value="P:double-strand break repair"/>
    <property type="evidence" value="ECO:0007669"/>
    <property type="project" value="TreeGrafter"/>
</dbReference>
<dbReference type="InterPro" id="IPR029060">
    <property type="entry name" value="PIN-like_dom_sf"/>
</dbReference>
<dbReference type="Gene3D" id="3.30.70.370">
    <property type="match status" value="1"/>
</dbReference>
<dbReference type="KEGG" id="cgc:Cyagr_1119"/>
<evidence type="ECO:0000256" key="11">
    <source>
        <dbReference type="ARBA" id="ARBA00022932"/>
    </source>
</evidence>
<evidence type="ECO:0000256" key="16">
    <source>
        <dbReference type="RuleBase" id="RU004460"/>
    </source>
</evidence>
<dbReference type="OrthoDB" id="9806424at2"/>
<dbReference type="STRING" id="292564.Cyagr_1119"/>
<proteinExistence type="inferred from homology"/>
<dbReference type="NCBIfam" id="NF004397">
    <property type="entry name" value="PRK05755.1"/>
    <property type="match status" value="1"/>
</dbReference>
<dbReference type="Pfam" id="PF02739">
    <property type="entry name" value="5_3_exonuc_N"/>
    <property type="match status" value="1"/>
</dbReference>
<keyword evidence="5 16" id="KW-0548">Nucleotidyltransferase</keyword>
<dbReference type="InterPro" id="IPR020045">
    <property type="entry name" value="DNA_polI_H3TH"/>
</dbReference>
<dbReference type="Pfam" id="PF01612">
    <property type="entry name" value="DNA_pol_A_exo1"/>
    <property type="match status" value="1"/>
</dbReference>
<feature type="domain" description="3'-5' exonuclease" evidence="18">
    <location>
        <begin position="356"/>
        <end position="555"/>
    </location>
</feature>
<dbReference type="CDD" id="cd08637">
    <property type="entry name" value="DNA_pol_A_pol_I_C"/>
    <property type="match status" value="1"/>
</dbReference>
<feature type="domain" description="DNA-directed DNA polymerase family A palm" evidence="20">
    <location>
        <begin position="726"/>
        <end position="948"/>
    </location>
</feature>
<keyword evidence="10 16" id="KW-0269">Exonuclease</keyword>
<dbReference type="Gene3D" id="3.40.50.1010">
    <property type="entry name" value="5'-nuclease"/>
    <property type="match status" value="1"/>
</dbReference>
<dbReference type="PANTHER" id="PTHR10133:SF27">
    <property type="entry name" value="DNA POLYMERASE NU"/>
    <property type="match status" value="1"/>
</dbReference>
<evidence type="ECO:0000256" key="13">
    <source>
        <dbReference type="ARBA" id="ARBA00023204"/>
    </source>
</evidence>
<dbReference type="RefSeq" id="WP_015108751.1">
    <property type="nucleotide sequence ID" value="NC_019675.1"/>
</dbReference>
<dbReference type="InterPro" id="IPR002421">
    <property type="entry name" value="5-3_exonuclease"/>
</dbReference>
<dbReference type="AlphaFoldDB" id="K9P5M7"/>
<dbReference type="GO" id="GO:0003677">
    <property type="term" value="F:DNA binding"/>
    <property type="evidence" value="ECO:0007669"/>
    <property type="project" value="UniProtKB-UniRule"/>
</dbReference>
<dbReference type="GO" id="GO:0008409">
    <property type="term" value="F:5'-3' exonuclease activity"/>
    <property type="evidence" value="ECO:0007669"/>
    <property type="project" value="UniProtKB-UniRule"/>
</dbReference>
<evidence type="ECO:0000256" key="9">
    <source>
        <dbReference type="ARBA" id="ARBA00022801"/>
    </source>
</evidence>
<dbReference type="SUPFAM" id="SSF53098">
    <property type="entry name" value="Ribonuclease H-like"/>
    <property type="match status" value="1"/>
</dbReference>
<dbReference type="HOGENOM" id="CLU_004675_0_0_3"/>
<dbReference type="InterPro" id="IPR019760">
    <property type="entry name" value="DNA-dir_DNA_pol_A_CS"/>
</dbReference>
<dbReference type="Pfam" id="PF01367">
    <property type="entry name" value="5_3_exonuc"/>
    <property type="match status" value="1"/>
</dbReference>
<dbReference type="InterPro" id="IPR036279">
    <property type="entry name" value="5-3_exonuclease_C_sf"/>
</dbReference>
<dbReference type="SUPFAM" id="SSF47807">
    <property type="entry name" value="5' to 3' exonuclease, C-terminal subdomain"/>
    <property type="match status" value="1"/>
</dbReference>
<keyword evidence="4 16" id="KW-0808">Transferase</keyword>